<keyword evidence="1" id="KW-0540">Nuclease</keyword>
<dbReference type="PANTHER" id="PTHR12302">
    <property type="entry name" value="EBNA2 BINDING PROTEIN P100"/>
    <property type="match status" value="1"/>
</dbReference>
<proteinExistence type="predicted"/>
<dbReference type="Gene3D" id="2.40.50.90">
    <property type="match status" value="1"/>
</dbReference>
<dbReference type="GO" id="GO:0016787">
    <property type="term" value="F:hydrolase activity"/>
    <property type="evidence" value="ECO:0007669"/>
    <property type="project" value="UniProtKB-KW"/>
</dbReference>
<reference evidence="5" key="1">
    <citation type="submission" date="2016-10" db="EMBL/GenBank/DDBJ databases">
        <authorList>
            <person name="de Groot N.N."/>
        </authorList>
    </citation>
    <scope>NUCLEOTIDE SEQUENCE</scope>
</reference>
<keyword evidence="3" id="KW-0378">Hydrolase</keyword>
<dbReference type="InterPro" id="IPR016071">
    <property type="entry name" value="Staphylococal_nuclease_OB-fold"/>
</dbReference>
<organism evidence="5">
    <name type="scientific">hydrothermal vent metagenome</name>
    <dbReference type="NCBI Taxonomy" id="652676"/>
    <lineage>
        <taxon>unclassified sequences</taxon>
        <taxon>metagenomes</taxon>
        <taxon>ecological metagenomes</taxon>
    </lineage>
</organism>
<gene>
    <name evidence="5" type="ORF">MNB_SUP05-5-87</name>
</gene>
<dbReference type="AlphaFoldDB" id="A0A1W1CP85"/>
<evidence type="ECO:0000256" key="3">
    <source>
        <dbReference type="ARBA" id="ARBA00022801"/>
    </source>
</evidence>
<sequence length="162" mass="18627">MKILLLFLSFSVFAQLPEIKVPNEKALYIIDGDSVSLKMRIYGIDTPEKKQKCQEIKGVFVDCGILAKKALAYVFDKVHGEITITPIAFGHYGRMLVKIYRNGIDIGKSMVKAGVAFAYGSEYKVYEQEAQKEKAGFWGYYQTPQKPKLWRKKNKRKYNSKR</sequence>
<dbReference type="SMART" id="SM00318">
    <property type="entry name" value="SNc"/>
    <property type="match status" value="1"/>
</dbReference>
<protein>
    <submittedName>
        <fullName evidence="5">Thermonuclease family protein</fullName>
    </submittedName>
</protein>
<dbReference type="GO" id="GO:0004519">
    <property type="term" value="F:endonuclease activity"/>
    <property type="evidence" value="ECO:0007669"/>
    <property type="project" value="UniProtKB-KW"/>
</dbReference>
<dbReference type="Pfam" id="PF00565">
    <property type="entry name" value="SNase"/>
    <property type="match status" value="1"/>
</dbReference>
<evidence type="ECO:0000256" key="2">
    <source>
        <dbReference type="ARBA" id="ARBA00022759"/>
    </source>
</evidence>
<evidence type="ECO:0000256" key="1">
    <source>
        <dbReference type="ARBA" id="ARBA00022722"/>
    </source>
</evidence>
<evidence type="ECO:0000313" key="5">
    <source>
        <dbReference type="EMBL" id="SFV67688.1"/>
    </source>
</evidence>
<evidence type="ECO:0000259" key="4">
    <source>
        <dbReference type="SMART" id="SM00318"/>
    </source>
</evidence>
<dbReference type="EMBL" id="FPHJ01000058">
    <property type="protein sequence ID" value="SFV67688.1"/>
    <property type="molecule type" value="Genomic_DNA"/>
</dbReference>
<accession>A0A1W1CP85</accession>
<dbReference type="SUPFAM" id="SSF50199">
    <property type="entry name" value="Staphylococcal nuclease"/>
    <property type="match status" value="1"/>
</dbReference>
<name>A0A1W1CP85_9ZZZZ</name>
<dbReference type="InterPro" id="IPR035437">
    <property type="entry name" value="SNase_OB-fold_sf"/>
</dbReference>
<keyword evidence="2" id="KW-0255">Endonuclease</keyword>
<dbReference type="PANTHER" id="PTHR12302:SF3">
    <property type="entry name" value="SERINE_THREONINE-PROTEIN KINASE 31"/>
    <property type="match status" value="1"/>
</dbReference>
<feature type="domain" description="TNase-like" evidence="4">
    <location>
        <begin position="20"/>
        <end position="140"/>
    </location>
</feature>